<dbReference type="InterPro" id="IPR001185">
    <property type="entry name" value="MS_channel"/>
</dbReference>
<comment type="subcellular location">
    <subcellularLocation>
        <location evidence="1 10">Cell membrane</location>
        <topology evidence="1 10">Multi-pass membrane protein</topology>
    </subcellularLocation>
</comment>
<protein>
    <recommendedName>
        <fullName evidence="10">Large-conductance mechanosensitive channel</fullName>
    </recommendedName>
</protein>
<evidence type="ECO:0000256" key="1">
    <source>
        <dbReference type="ARBA" id="ARBA00004651"/>
    </source>
</evidence>
<comment type="subunit">
    <text evidence="10">Homopentamer.</text>
</comment>
<dbReference type="PRINTS" id="PR01264">
    <property type="entry name" value="MECHCHANNEL"/>
</dbReference>
<keyword evidence="12" id="KW-1185">Reference proteome</keyword>
<dbReference type="HOGENOM" id="CLU_095787_0_0_12"/>
<dbReference type="EMBL" id="JH597773">
    <property type="protein sequence ID" value="EHQ06178.1"/>
    <property type="molecule type" value="Genomic_DNA"/>
</dbReference>
<dbReference type="Gene3D" id="1.10.1200.120">
    <property type="entry name" value="Large-conductance mechanosensitive channel, MscL, domain 1"/>
    <property type="match status" value="1"/>
</dbReference>
<evidence type="ECO:0000256" key="8">
    <source>
        <dbReference type="ARBA" id="ARBA00023136"/>
    </source>
</evidence>
<organism evidence="11 12">
    <name type="scientific">Leptonema illini DSM 21528</name>
    <dbReference type="NCBI Taxonomy" id="929563"/>
    <lineage>
        <taxon>Bacteria</taxon>
        <taxon>Pseudomonadati</taxon>
        <taxon>Spirochaetota</taxon>
        <taxon>Spirochaetia</taxon>
        <taxon>Leptospirales</taxon>
        <taxon>Leptospiraceae</taxon>
        <taxon>Leptonema</taxon>
    </lineage>
</organism>
<dbReference type="InterPro" id="IPR037673">
    <property type="entry name" value="MSC/AndL"/>
</dbReference>
<reference evidence="11 12" key="1">
    <citation type="submission" date="2011-10" db="EMBL/GenBank/DDBJ databases">
        <title>The Improved High-Quality Draft genome of Leptonema illini DSM 21528.</title>
        <authorList>
            <consortium name="US DOE Joint Genome Institute (JGI-PGF)"/>
            <person name="Lucas S."/>
            <person name="Copeland A."/>
            <person name="Lapidus A."/>
            <person name="Glavina del Rio T."/>
            <person name="Dalin E."/>
            <person name="Tice H."/>
            <person name="Bruce D."/>
            <person name="Goodwin L."/>
            <person name="Pitluck S."/>
            <person name="Peters L."/>
            <person name="Mikhailova N."/>
            <person name="Held B."/>
            <person name="Kyrpides N."/>
            <person name="Mavromatis K."/>
            <person name="Ivanova N."/>
            <person name="Markowitz V."/>
            <person name="Cheng J.-F."/>
            <person name="Hugenholtz P."/>
            <person name="Woyke T."/>
            <person name="Wu D."/>
            <person name="Gronow S."/>
            <person name="Wellnitz S."/>
            <person name="Brambilla E.-M."/>
            <person name="Klenk H.-P."/>
            <person name="Eisen J.A."/>
        </authorList>
    </citation>
    <scope>NUCLEOTIDE SEQUENCE [LARGE SCALE GENOMIC DNA]</scope>
    <source>
        <strain evidence="11 12">DSM 21528</strain>
    </source>
</reference>
<keyword evidence="5 10" id="KW-0812">Transmembrane</keyword>
<keyword evidence="9 10" id="KW-0407">Ion channel</keyword>
<dbReference type="PANTHER" id="PTHR30266">
    <property type="entry name" value="MECHANOSENSITIVE CHANNEL MSCL"/>
    <property type="match status" value="1"/>
</dbReference>
<dbReference type="AlphaFoldDB" id="H2CKU4"/>
<dbReference type="Proteomes" id="UP000005737">
    <property type="component" value="Unassembled WGS sequence"/>
</dbReference>
<dbReference type="PROSITE" id="PS01327">
    <property type="entry name" value="MSCL"/>
    <property type="match status" value="1"/>
</dbReference>
<evidence type="ECO:0000313" key="12">
    <source>
        <dbReference type="Proteomes" id="UP000005737"/>
    </source>
</evidence>
<proteinExistence type="inferred from homology"/>
<dbReference type="GO" id="GO:0008381">
    <property type="term" value="F:mechanosensitive monoatomic ion channel activity"/>
    <property type="evidence" value="ECO:0007669"/>
    <property type="project" value="UniProtKB-UniRule"/>
</dbReference>
<dbReference type="InterPro" id="IPR019823">
    <property type="entry name" value="Mechanosensitive_channel_CS"/>
</dbReference>
<accession>H2CKU4</accession>
<keyword evidence="3 10" id="KW-0813">Transport</keyword>
<evidence type="ECO:0000256" key="5">
    <source>
        <dbReference type="ARBA" id="ARBA00022692"/>
    </source>
</evidence>
<evidence type="ECO:0000256" key="3">
    <source>
        <dbReference type="ARBA" id="ARBA00022448"/>
    </source>
</evidence>
<dbReference type="SUPFAM" id="SSF81330">
    <property type="entry name" value="Gated mechanosensitive channel"/>
    <property type="match status" value="1"/>
</dbReference>
<dbReference type="Pfam" id="PF01741">
    <property type="entry name" value="MscL"/>
    <property type="match status" value="1"/>
</dbReference>
<keyword evidence="4 10" id="KW-1003">Cell membrane</keyword>
<dbReference type="PANTHER" id="PTHR30266:SF2">
    <property type="entry name" value="LARGE-CONDUCTANCE MECHANOSENSITIVE CHANNEL"/>
    <property type="match status" value="1"/>
</dbReference>
<evidence type="ECO:0000256" key="9">
    <source>
        <dbReference type="ARBA" id="ARBA00023303"/>
    </source>
</evidence>
<keyword evidence="7 10" id="KW-0406">Ion transport</keyword>
<dbReference type="NCBIfam" id="NF001843">
    <property type="entry name" value="PRK00567.1-4"/>
    <property type="match status" value="1"/>
</dbReference>
<evidence type="ECO:0000256" key="2">
    <source>
        <dbReference type="ARBA" id="ARBA00007254"/>
    </source>
</evidence>
<dbReference type="NCBIfam" id="TIGR00220">
    <property type="entry name" value="mscL"/>
    <property type="match status" value="1"/>
</dbReference>
<sequence>MIVSFGQAKKHGSMQRPSVTGSTLKRITATPIFQDFKRFLLRGNVIDLAVGIMIGAAFGKIVTSLIADILMPPLGLLIGNVDFKDLKIVIGGSETEPVTLNYGLFIQNVFEFLIIAFALFLIIRFSERLKRLSAQSEAAPSVPADIQLLTEIRDLLKGESGSGKKGGRRE</sequence>
<name>H2CKU4_9LEPT</name>
<feature type="transmembrane region" description="Helical" evidence="10">
    <location>
        <begin position="102"/>
        <end position="123"/>
    </location>
</feature>
<comment type="function">
    <text evidence="10">Channel that opens in response to stretch forces in the membrane lipid bilayer. May participate in the regulation of osmotic pressure changes within the cell.</text>
</comment>
<evidence type="ECO:0000313" key="11">
    <source>
        <dbReference type="EMBL" id="EHQ06178.1"/>
    </source>
</evidence>
<feature type="transmembrane region" description="Helical" evidence="10">
    <location>
        <begin position="45"/>
        <end position="67"/>
    </location>
</feature>
<keyword evidence="8 10" id="KW-0472">Membrane</keyword>
<dbReference type="HAMAP" id="MF_00115">
    <property type="entry name" value="MscL"/>
    <property type="match status" value="1"/>
</dbReference>
<evidence type="ECO:0000256" key="4">
    <source>
        <dbReference type="ARBA" id="ARBA00022475"/>
    </source>
</evidence>
<keyword evidence="6 10" id="KW-1133">Transmembrane helix</keyword>
<dbReference type="GO" id="GO:0005886">
    <property type="term" value="C:plasma membrane"/>
    <property type="evidence" value="ECO:0007669"/>
    <property type="project" value="UniProtKB-SubCell"/>
</dbReference>
<evidence type="ECO:0000256" key="10">
    <source>
        <dbReference type="HAMAP-Rule" id="MF_00115"/>
    </source>
</evidence>
<dbReference type="STRING" id="183.GCA_002009735_00465"/>
<evidence type="ECO:0000256" key="6">
    <source>
        <dbReference type="ARBA" id="ARBA00022989"/>
    </source>
</evidence>
<dbReference type="InterPro" id="IPR036019">
    <property type="entry name" value="MscL_channel"/>
</dbReference>
<gene>
    <name evidence="10" type="primary">mscL</name>
    <name evidence="11" type="ORF">Lepil_1489</name>
</gene>
<evidence type="ECO:0000256" key="7">
    <source>
        <dbReference type="ARBA" id="ARBA00023065"/>
    </source>
</evidence>
<comment type="similarity">
    <text evidence="2 10">Belongs to the MscL family.</text>
</comment>